<dbReference type="Gene3D" id="1.10.520.40">
    <property type="entry name" value="CRISPR-associated protein Cse2"/>
    <property type="match status" value="1"/>
</dbReference>
<sequence>MTTSSPDENARDTLYVAVGATATRLQSQILGEQGERAQSQARGILAELRRNAGQPIDRDPLSLEKTLLVLKPTLNENSIGHTDCPSPSETAAFHALTLFALHMQSSSRPLHVRNMSFAGACGRLYAHSESGSLKPRFDALLLARSTRSRLTHTRSMITLLRGAGLGFDYAQFANDLRALDKAEHRPGVLLRWGRDFAMGRYLAAETDQISNSTTVPTSPNS</sequence>
<dbReference type="RefSeq" id="WP_102214053.1">
    <property type="nucleotide sequence ID" value="NZ_PNHF01000025.1"/>
</dbReference>
<dbReference type="Pfam" id="PF09485">
    <property type="entry name" value="CRISPR_Cse2"/>
    <property type="match status" value="1"/>
</dbReference>
<proteinExistence type="predicted"/>
<evidence type="ECO:0000313" key="2">
    <source>
        <dbReference type="Proteomes" id="UP000235363"/>
    </source>
</evidence>
<dbReference type="CDD" id="cd09731">
    <property type="entry name" value="Cse2_I-E"/>
    <property type="match status" value="1"/>
</dbReference>
<evidence type="ECO:0000313" key="1">
    <source>
        <dbReference type="EMBL" id="PMC61590.1"/>
    </source>
</evidence>
<dbReference type="Proteomes" id="UP000235363">
    <property type="component" value="Unassembled WGS sequence"/>
</dbReference>
<accession>A0A2N6SWZ6</accession>
<dbReference type="EMBL" id="PNHF01000025">
    <property type="protein sequence ID" value="PMC61590.1"/>
    <property type="molecule type" value="Genomic_DNA"/>
</dbReference>
<comment type="caution">
    <text evidence="1">The sequence shown here is derived from an EMBL/GenBank/DDBJ whole genome shotgun (WGS) entry which is preliminary data.</text>
</comment>
<dbReference type="AlphaFoldDB" id="A0A2N6SWZ6"/>
<gene>
    <name evidence="1" type="primary">casB</name>
    <name evidence="1" type="ORF">CJ204_10350</name>
</gene>
<organism evidence="1 2">
    <name type="scientific">Corynebacterium xerosis</name>
    <dbReference type="NCBI Taxonomy" id="1725"/>
    <lineage>
        <taxon>Bacteria</taxon>
        <taxon>Bacillati</taxon>
        <taxon>Actinomycetota</taxon>
        <taxon>Actinomycetes</taxon>
        <taxon>Mycobacteriales</taxon>
        <taxon>Corynebacteriaceae</taxon>
        <taxon>Corynebacterium</taxon>
    </lineage>
</organism>
<name>A0A2N6SWZ6_9CORY</name>
<protein>
    <submittedName>
        <fullName evidence="1">Type I-E CRISPR-associated protein Cse2/CasB</fullName>
    </submittedName>
</protein>
<reference evidence="1 2" key="1">
    <citation type="submission" date="2017-09" db="EMBL/GenBank/DDBJ databases">
        <title>Bacterial strain isolated from the female urinary microbiota.</title>
        <authorList>
            <person name="Thomas-White K."/>
            <person name="Kumar N."/>
            <person name="Forster S."/>
            <person name="Putonti C."/>
            <person name="Lawley T."/>
            <person name="Wolfe A.J."/>
        </authorList>
    </citation>
    <scope>NUCLEOTIDE SEQUENCE [LARGE SCALE GENOMIC DNA]</scope>
    <source>
        <strain evidence="1 2">UMB0908</strain>
    </source>
</reference>
<dbReference type="InterPro" id="IPR038287">
    <property type="entry name" value="Cse2_sf"/>
</dbReference>
<dbReference type="InterPro" id="IPR013382">
    <property type="entry name" value="CRISPR-assoc_prot_Cse2"/>
</dbReference>
<dbReference type="NCBIfam" id="TIGR02548">
    <property type="entry name" value="casB_cse2"/>
    <property type="match status" value="1"/>
</dbReference>